<evidence type="ECO:0000256" key="2">
    <source>
        <dbReference type="SAM" id="MobiDB-lite"/>
    </source>
</evidence>
<gene>
    <name evidence="3" type="ORF">HPB52_024282</name>
</gene>
<accession>A0A9D4TCM9</accession>
<dbReference type="PANTHER" id="PTHR24111">
    <property type="entry name" value="LEUCINE-RICH REPEAT-CONTAINING PROTEIN 34"/>
    <property type="match status" value="1"/>
</dbReference>
<evidence type="ECO:0000313" key="4">
    <source>
        <dbReference type="Proteomes" id="UP000821837"/>
    </source>
</evidence>
<dbReference type="SUPFAM" id="SSF52047">
    <property type="entry name" value="RNI-like"/>
    <property type="match status" value="1"/>
</dbReference>
<comment type="caution">
    <text evidence="3">The sequence shown here is derived from an EMBL/GenBank/DDBJ whole genome shotgun (WGS) entry which is preliminary data.</text>
</comment>
<dbReference type="InterPro" id="IPR052201">
    <property type="entry name" value="LRR-containing_regulator"/>
</dbReference>
<organism evidence="3 4">
    <name type="scientific">Rhipicephalus sanguineus</name>
    <name type="common">Brown dog tick</name>
    <name type="synonym">Ixodes sanguineus</name>
    <dbReference type="NCBI Taxonomy" id="34632"/>
    <lineage>
        <taxon>Eukaryota</taxon>
        <taxon>Metazoa</taxon>
        <taxon>Ecdysozoa</taxon>
        <taxon>Arthropoda</taxon>
        <taxon>Chelicerata</taxon>
        <taxon>Arachnida</taxon>
        <taxon>Acari</taxon>
        <taxon>Parasitiformes</taxon>
        <taxon>Ixodida</taxon>
        <taxon>Ixodoidea</taxon>
        <taxon>Ixodidae</taxon>
        <taxon>Rhipicephalinae</taxon>
        <taxon>Rhipicephalus</taxon>
        <taxon>Rhipicephalus</taxon>
    </lineage>
</organism>
<keyword evidence="4" id="KW-1185">Reference proteome</keyword>
<dbReference type="VEuPathDB" id="VectorBase:RSAN_038298"/>
<dbReference type="Gene3D" id="3.80.10.10">
    <property type="entry name" value="Ribonuclease Inhibitor"/>
    <property type="match status" value="2"/>
</dbReference>
<feature type="region of interest" description="Disordered" evidence="2">
    <location>
        <begin position="20"/>
        <end position="63"/>
    </location>
</feature>
<proteinExistence type="predicted"/>
<dbReference type="EMBL" id="JABSTV010001063">
    <property type="protein sequence ID" value="KAH7985179.1"/>
    <property type="molecule type" value="Genomic_DNA"/>
</dbReference>
<dbReference type="PANTHER" id="PTHR24111:SF0">
    <property type="entry name" value="LEUCINE-RICH REPEAT-CONTAINING PROTEIN"/>
    <property type="match status" value="1"/>
</dbReference>
<dbReference type="VEuPathDB" id="VectorBase:RSAN_056934"/>
<protein>
    <recommendedName>
        <fullName evidence="5">Ran gtpase-activating protein</fullName>
    </recommendedName>
</protein>
<dbReference type="AlphaFoldDB" id="A0A9D4TCM9"/>
<evidence type="ECO:0000313" key="3">
    <source>
        <dbReference type="EMBL" id="KAH7985179.1"/>
    </source>
</evidence>
<dbReference type="InterPro" id="IPR032675">
    <property type="entry name" value="LRR_dom_sf"/>
</dbReference>
<reference evidence="3" key="2">
    <citation type="submission" date="2021-09" db="EMBL/GenBank/DDBJ databases">
        <authorList>
            <person name="Jia N."/>
            <person name="Wang J."/>
            <person name="Shi W."/>
            <person name="Du L."/>
            <person name="Sun Y."/>
            <person name="Zhan W."/>
            <person name="Jiang J."/>
            <person name="Wang Q."/>
            <person name="Zhang B."/>
            <person name="Ji P."/>
            <person name="Sakyi L.B."/>
            <person name="Cui X."/>
            <person name="Yuan T."/>
            <person name="Jiang B."/>
            <person name="Yang W."/>
            <person name="Lam T.T.-Y."/>
            <person name="Chang Q."/>
            <person name="Ding S."/>
            <person name="Wang X."/>
            <person name="Zhu J."/>
            <person name="Ruan X."/>
            <person name="Zhao L."/>
            <person name="Wei J."/>
            <person name="Que T."/>
            <person name="Du C."/>
            <person name="Cheng J."/>
            <person name="Dai P."/>
            <person name="Han X."/>
            <person name="Huang E."/>
            <person name="Gao Y."/>
            <person name="Liu J."/>
            <person name="Shao H."/>
            <person name="Ye R."/>
            <person name="Li L."/>
            <person name="Wei W."/>
            <person name="Wang X."/>
            <person name="Wang C."/>
            <person name="Huo Q."/>
            <person name="Li W."/>
            <person name="Guo W."/>
            <person name="Chen H."/>
            <person name="Chen S."/>
            <person name="Zhou L."/>
            <person name="Zhou L."/>
            <person name="Ni X."/>
            <person name="Tian J."/>
            <person name="Zhou Y."/>
            <person name="Sheng Y."/>
            <person name="Liu T."/>
            <person name="Pan Y."/>
            <person name="Xia L."/>
            <person name="Li J."/>
            <person name="Zhao F."/>
            <person name="Cao W."/>
        </authorList>
    </citation>
    <scope>NUCLEOTIDE SEQUENCE</scope>
    <source>
        <strain evidence="3">Rsan-2018</strain>
        <tissue evidence="3">Larvae</tissue>
    </source>
</reference>
<keyword evidence="1" id="KW-0677">Repeat</keyword>
<evidence type="ECO:0000256" key="1">
    <source>
        <dbReference type="ARBA" id="ARBA00022737"/>
    </source>
</evidence>
<evidence type="ECO:0008006" key="5">
    <source>
        <dbReference type="Google" id="ProtNLM"/>
    </source>
</evidence>
<sequence>MCTITKPSLNDVTAIFKEFRRSLDARKPKPSPKPSKSSPSSKKRGRKSASRASAASDDAGGDDCGKAHTAVGFERSCTWEPDEKRCWIMSDVELWNRILAHDCIELREFTWCELALMGYQWPEKKLGDQDILRASLLIHVLLRQHRCVTYIYLDLAHTALERQVLWHALKTGAMGVKRLEYRQNFIDIICVMPLTESTICCEAIASMTNITFLELSSMCFSKDVVRIIGTYVEQATSLTDLELLNIEATDTNAGRFLDHLARNRSLKYLHVHENFLLARQGRALADAVLNHVTLEELKVKGSKRHSPSALLAAVAHSWSLQSLTLLESFIDPADIEAMASALAIPSQPPDFDAEANKTLKALVLNMTTEHSQEDVSSLFDMVSRINAFSRLWLHWVYPRASDFPKSALTASTPSVSMILDDYEAEDAARALDTIASSCNLDMATIQCSANVKKAVLLRLADTLASTKHLVLSMAFFPDADVVNVFRALESNRTIFIMVFNAITFGKRNAKALGRLVERNRAFNSLTLDLNQSEPCVDRMVQFRNICRELKEALRRNRFIVHINVNLGNSNLSNDPAIKDAIRQNSALINQAIRFVNGSMDKTDALAFETLQHCRSVSIRMHSHGGIPLESALQKVAEARKRLALNYFVLAGVVKVKLVCQMTRKAKKKMTLLDKIGRVMQARICSYLSLTDVVDI</sequence>
<dbReference type="Proteomes" id="UP000821837">
    <property type="component" value="Unassembled WGS sequence"/>
</dbReference>
<name>A0A9D4TCM9_RHISA</name>
<reference evidence="3" key="1">
    <citation type="journal article" date="2020" name="Cell">
        <title>Large-Scale Comparative Analyses of Tick Genomes Elucidate Their Genetic Diversity and Vector Capacities.</title>
        <authorList>
            <consortium name="Tick Genome and Microbiome Consortium (TIGMIC)"/>
            <person name="Jia N."/>
            <person name="Wang J."/>
            <person name="Shi W."/>
            <person name="Du L."/>
            <person name="Sun Y."/>
            <person name="Zhan W."/>
            <person name="Jiang J.F."/>
            <person name="Wang Q."/>
            <person name="Zhang B."/>
            <person name="Ji P."/>
            <person name="Bell-Sakyi L."/>
            <person name="Cui X.M."/>
            <person name="Yuan T.T."/>
            <person name="Jiang B.G."/>
            <person name="Yang W.F."/>
            <person name="Lam T.T."/>
            <person name="Chang Q.C."/>
            <person name="Ding S.J."/>
            <person name="Wang X.J."/>
            <person name="Zhu J.G."/>
            <person name="Ruan X.D."/>
            <person name="Zhao L."/>
            <person name="Wei J.T."/>
            <person name="Ye R.Z."/>
            <person name="Que T.C."/>
            <person name="Du C.H."/>
            <person name="Zhou Y.H."/>
            <person name="Cheng J.X."/>
            <person name="Dai P.F."/>
            <person name="Guo W.B."/>
            <person name="Han X.H."/>
            <person name="Huang E.J."/>
            <person name="Li L.F."/>
            <person name="Wei W."/>
            <person name="Gao Y.C."/>
            <person name="Liu J.Z."/>
            <person name="Shao H.Z."/>
            <person name="Wang X."/>
            <person name="Wang C.C."/>
            <person name="Yang T.C."/>
            <person name="Huo Q.B."/>
            <person name="Li W."/>
            <person name="Chen H.Y."/>
            <person name="Chen S.E."/>
            <person name="Zhou L.G."/>
            <person name="Ni X.B."/>
            <person name="Tian J.H."/>
            <person name="Sheng Y."/>
            <person name="Liu T."/>
            <person name="Pan Y.S."/>
            <person name="Xia L.Y."/>
            <person name="Li J."/>
            <person name="Zhao F."/>
            <person name="Cao W.C."/>
        </authorList>
    </citation>
    <scope>NUCLEOTIDE SEQUENCE</scope>
    <source>
        <strain evidence="3">Rsan-2018</strain>
    </source>
</reference>